<dbReference type="AlphaFoldDB" id="A0A1S3DMW8"/>
<sequence>MKKITSTFQNQLSSSVLERFENICLADSTYSQRSPELVDIDLLLGAEYYPDIILHSVPIIKGMPSAVPSIFGYCFFGKAEMQYTAPEECTSLFISSIDEDISTQLQKFWSLEEVGSPSPIINEDDRFCEEQFRSTHSRDISGRYIVKLPFKNKLSGSNRAKILRLYHSLENRLNKNPTLKKLYTENLQTYLDMDHMELAKSPSSYLLSHHGVYRESSSTTKLRVVFNPNVVDTSGNNLSQVLHVGPKLQLDIQNILVSFRLYPVAITCDVQAMYRCILVAPEDRAVQHIFWRKDSSQEILEYELKTVTFGLPPSPYLAQRVIQQLAHDEKDKFPDAAQVLENSIYVDDIVSGSDDVASAIHLRNQLCALLKAGGFELRKWASSHQEVLADLSSELCETPHPLGSTESVKVLGIQWCPPSDSFRYSVSVNPEMKVSKRSVLSVISSIYDVNGFLSPVIVYLKIFLQKLWLNKEDTWDTPLPDHLHNQWCKLLAELGLLSNVDIPRYILGVRGSPVQLVGFADASHNAYAAVVYLRVAQSPVQVNLVRAKTKVAPLKVQTINRLELCAALLLAKVINSLSFLIEKLAITDIYLFSDSKTVLSWLRTQPHLLKTFVANRVVQILEWTDPAHWHHVSSENNSADSASRGLTPSQLLENQLWFHGPPFLLLEPEHWKLTWSALPADSLPELKSTDPVVLTVQTPTDFIDVINKYSSLCTLQRVVGFVLRFIFNLKHPNQRVQGKTLTVKELDNSLDVCIKLSQSVYLAEDLNLVAKGRQCSPTLRSLSPLINSRGLLVVGGRLANAAIPEDAKHPIVLSKQCHLTYLIIQWYHLLTLHGGPKLVQSLIHRKYWIINSRNVIRL</sequence>
<dbReference type="KEGG" id="dci:103521367"/>
<dbReference type="PaxDb" id="121845-A0A1S3DMW8"/>
<feature type="non-terminal residue" evidence="2">
    <location>
        <position position="858"/>
    </location>
</feature>
<keyword evidence="1" id="KW-1185">Reference proteome</keyword>
<protein>
    <submittedName>
        <fullName evidence="2">Uncharacterized protein LOC103521367</fullName>
    </submittedName>
</protein>
<reference evidence="2" key="1">
    <citation type="submission" date="2025-08" db="UniProtKB">
        <authorList>
            <consortium name="RefSeq"/>
        </authorList>
    </citation>
    <scope>IDENTIFICATION</scope>
</reference>
<dbReference type="InterPro" id="IPR043128">
    <property type="entry name" value="Rev_trsase/Diguanyl_cyclase"/>
</dbReference>
<dbReference type="Gene3D" id="3.10.10.10">
    <property type="entry name" value="HIV Type 1 Reverse Transcriptase, subunit A, domain 1"/>
    <property type="match status" value="1"/>
</dbReference>
<name>A0A1S3DMW8_DIACI</name>
<dbReference type="RefSeq" id="XP_008484701.1">
    <property type="nucleotide sequence ID" value="XM_008486479.1"/>
</dbReference>
<dbReference type="InterPro" id="IPR043502">
    <property type="entry name" value="DNA/RNA_pol_sf"/>
</dbReference>
<dbReference type="Pfam" id="PF05380">
    <property type="entry name" value="Peptidase_A17"/>
    <property type="match status" value="1"/>
</dbReference>
<dbReference type="Proteomes" id="UP000079169">
    <property type="component" value="Unplaced"/>
</dbReference>
<dbReference type="OMA" id="INTISWR"/>
<evidence type="ECO:0000313" key="1">
    <source>
        <dbReference type="Proteomes" id="UP000079169"/>
    </source>
</evidence>
<proteinExistence type="predicted"/>
<dbReference type="PANTHER" id="PTHR47331">
    <property type="entry name" value="PHD-TYPE DOMAIN-CONTAINING PROTEIN"/>
    <property type="match status" value="1"/>
</dbReference>
<dbReference type="SUPFAM" id="SSF56672">
    <property type="entry name" value="DNA/RNA polymerases"/>
    <property type="match status" value="1"/>
</dbReference>
<evidence type="ECO:0000313" key="2">
    <source>
        <dbReference type="RefSeq" id="XP_008484701.1"/>
    </source>
</evidence>
<gene>
    <name evidence="2" type="primary">LOC103521367</name>
</gene>
<dbReference type="InterPro" id="IPR008042">
    <property type="entry name" value="Retrotrans_Pao"/>
</dbReference>
<dbReference type="STRING" id="121845.A0A1S3DMW8"/>
<dbReference type="PANTHER" id="PTHR47331:SF1">
    <property type="entry name" value="GAG-LIKE PROTEIN"/>
    <property type="match status" value="1"/>
</dbReference>
<dbReference type="Gene3D" id="3.30.70.270">
    <property type="match status" value="1"/>
</dbReference>
<organism evidence="1 2">
    <name type="scientific">Diaphorina citri</name>
    <name type="common">Asian citrus psyllid</name>
    <dbReference type="NCBI Taxonomy" id="121845"/>
    <lineage>
        <taxon>Eukaryota</taxon>
        <taxon>Metazoa</taxon>
        <taxon>Ecdysozoa</taxon>
        <taxon>Arthropoda</taxon>
        <taxon>Hexapoda</taxon>
        <taxon>Insecta</taxon>
        <taxon>Pterygota</taxon>
        <taxon>Neoptera</taxon>
        <taxon>Paraneoptera</taxon>
        <taxon>Hemiptera</taxon>
        <taxon>Sternorrhyncha</taxon>
        <taxon>Psylloidea</taxon>
        <taxon>Psyllidae</taxon>
        <taxon>Diaphorininae</taxon>
        <taxon>Diaphorina</taxon>
    </lineage>
</organism>
<accession>A0A1S3DMW8</accession>
<dbReference type="GO" id="GO:0071897">
    <property type="term" value="P:DNA biosynthetic process"/>
    <property type="evidence" value="ECO:0007669"/>
    <property type="project" value="UniProtKB-ARBA"/>
</dbReference>
<dbReference type="GeneID" id="103521367"/>